<evidence type="ECO:0000256" key="7">
    <source>
        <dbReference type="ARBA" id="ARBA00023065"/>
    </source>
</evidence>
<keyword evidence="10" id="KW-0998">Cell outer membrane</keyword>
<dbReference type="InterPro" id="IPR050298">
    <property type="entry name" value="Gram-neg_bact_OMP"/>
</dbReference>
<sequence>MKKLIVLATLAALPAVAMADVTISGLVGVAVTNVKTGNAGSVNDMTSQEGEVDFSGSEDLGNGLKAIWKYSHVFNTDNRAQADTNYETYMGLAGGFGRVQLGGTDNAVREIGAAGLADLPTVFGVHTTTTSDAIYKSSRKRLKDGITYVAPTFGGLTAAISHGMKTADNNEMDGDTVLGTQYATALAAKYVVNDMFTVAYAGNFTKNQSTTKTDRAQEINAAGSFGDFGLNVGYAWNKSYESASSSTKQHAVAVSGSYSLGAATLIAGWYKQSDSKTDGVNNEDGYKNYTLGADYALSKRTNVGVEWSKEDRRGSDNDVRGFATYLYHKF</sequence>
<evidence type="ECO:0000256" key="1">
    <source>
        <dbReference type="ARBA" id="ARBA00004571"/>
    </source>
</evidence>
<comment type="caution">
    <text evidence="13">The sequence shown here is derived from an EMBL/GenBank/DDBJ whole genome shotgun (WGS) entry which is preliminary data.</text>
</comment>
<evidence type="ECO:0000313" key="14">
    <source>
        <dbReference type="Proteomes" id="UP001595636"/>
    </source>
</evidence>
<dbReference type="InterPro" id="IPR033900">
    <property type="entry name" value="Gram_neg_porin_domain"/>
</dbReference>
<keyword evidence="9" id="KW-0472">Membrane</keyword>
<feature type="chain" id="PRO_5046791388" evidence="11">
    <location>
        <begin position="20"/>
        <end position="330"/>
    </location>
</feature>
<evidence type="ECO:0000256" key="4">
    <source>
        <dbReference type="ARBA" id="ARBA00022452"/>
    </source>
</evidence>
<comment type="subunit">
    <text evidence="2">Homotrimer.</text>
</comment>
<dbReference type="InterPro" id="IPR023614">
    <property type="entry name" value="Porin_dom_sf"/>
</dbReference>
<dbReference type="PANTHER" id="PTHR34501:SF9">
    <property type="entry name" value="MAJOR OUTER MEMBRANE PROTEIN P.IA"/>
    <property type="match status" value="1"/>
</dbReference>
<reference evidence="14" key="1">
    <citation type="journal article" date="2019" name="Int. J. Syst. Evol. Microbiol.">
        <title>The Global Catalogue of Microorganisms (GCM) 10K type strain sequencing project: providing services to taxonomists for standard genome sequencing and annotation.</title>
        <authorList>
            <consortium name="The Broad Institute Genomics Platform"/>
            <consortium name="The Broad Institute Genome Sequencing Center for Infectious Disease"/>
            <person name="Wu L."/>
            <person name="Ma J."/>
        </authorList>
    </citation>
    <scope>NUCLEOTIDE SEQUENCE [LARGE SCALE GENOMIC DNA]</scope>
    <source>
        <strain evidence="14">KCTC 42195</strain>
    </source>
</reference>
<evidence type="ECO:0000256" key="5">
    <source>
        <dbReference type="ARBA" id="ARBA00022692"/>
    </source>
</evidence>
<dbReference type="PRINTS" id="PR00184">
    <property type="entry name" value="NEISSPPORIN"/>
</dbReference>
<evidence type="ECO:0000259" key="12">
    <source>
        <dbReference type="Pfam" id="PF13609"/>
    </source>
</evidence>
<gene>
    <name evidence="13" type="ORF">ACFOKJ_05150</name>
</gene>
<proteinExistence type="predicted"/>
<dbReference type="Proteomes" id="UP001595636">
    <property type="component" value="Unassembled WGS sequence"/>
</dbReference>
<keyword evidence="14" id="KW-1185">Reference proteome</keyword>
<feature type="signal peptide" evidence="11">
    <location>
        <begin position="1"/>
        <end position="19"/>
    </location>
</feature>
<dbReference type="RefSeq" id="WP_390277135.1">
    <property type="nucleotide sequence ID" value="NZ_JBHRYH010000011.1"/>
</dbReference>
<dbReference type="CDD" id="cd00342">
    <property type="entry name" value="gram_neg_porins"/>
    <property type="match status" value="1"/>
</dbReference>
<accession>A0ABV7TS24</accession>
<dbReference type="Pfam" id="PF13609">
    <property type="entry name" value="Porin_4"/>
    <property type="match status" value="1"/>
</dbReference>
<keyword evidence="3" id="KW-0813">Transport</keyword>
<evidence type="ECO:0000256" key="2">
    <source>
        <dbReference type="ARBA" id="ARBA00011233"/>
    </source>
</evidence>
<dbReference type="PANTHER" id="PTHR34501">
    <property type="entry name" value="PROTEIN YDDL-RELATED"/>
    <property type="match status" value="1"/>
</dbReference>
<protein>
    <submittedName>
        <fullName evidence="13">Porin</fullName>
    </submittedName>
</protein>
<dbReference type="Gene3D" id="2.40.160.10">
    <property type="entry name" value="Porin"/>
    <property type="match status" value="1"/>
</dbReference>
<keyword evidence="8" id="KW-0626">Porin</keyword>
<evidence type="ECO:0000256" key="6">
    <source>
        <dbReference type="ARBA" id="ARBA00022729"/>
    </source>
</evidence>
<keyword evidence="6 11" id="KW-0732">Signal</keyword>
<name>A0ABV7TS24_9NEIS</name>
<dbReference type="PRINTS" id="PR00182">
    <property type="entry name" value="ECOLNEIPORIN"/>
</dbReference>
<dbReference type="InterPro" id="IPR002299">
    <property type="entry name" value="Porin_Neis"/>
</dbReference>
<evidence type="ECO:0000256" key="8">
    <source>
        <dbReference type="ARBA" id="ARBA00023114"/>
    </source>
</evidence>
<dbReference type="EMBL" id="JBHRYH010000011">
    <property type="protein sequence ID" value="MFC3625535.1"/>
    <property type="molecule type" value="Genomic_DNA"/>
</dbReference>
<evidence type="ECO:0000256" key="3">
    <source>
        <dbReference type="ARBA" id="ARBA00022448"/>
    </source>
</evidence>
<dbReference type="InterPro" id="IPR001702">
    <property type="entry name" value="Porin_Gram-ve"/>
</dbReference>
<keyword evidence="5" id="KW-0812">Transmembrane</keyword>
<evidence type="ECO:0000256" key="9">
    <source>
        <dbReference type="ARBA" id="ARBA00023136"/>
    </source>
</evidence>
<comment type="subcellular location">
    <subcellularLocation>
        <location evidence="1">Cell outer membrane</location>
        <topology evidence="1">Multi-pass membrane protein</topology>
    </subcellularLocation>
</comment>
<dbReference type="SUPFAM" id="SSF56935">
    <property type="entry name" value="Porins"/>
    <property type="match status" value="1"/>
</dbReference>
<feature type="domain" description="Porin" evidence="12">
    <location>
        <begin position="8"/>
        <end position="309"/>
    </location>
</feature>
<evidence type="ECO:0000256" key="10">
    <source>
        <dbReference type="ARBA" id="ARBA00023237"/>
    </source>
</evidence>
<keyword evidence="4" id="KW-1134">Transmembrane beta strand</keyword>
<keyword evidence="7" id="KW-0406">Ion transport</keyword>
<organism evidence="13 14">
    <name type="scientific">Vogesella amnigena</name>
    <dbReference type="NCBI Taxonomy" id="1507449"/>
    <lineage>
        <taxon>Bacteria</taxon>
        <taxon>Pseudomonadati</taxon>
        <taxon>Pseudomonadota</taxon>
        <taxon>Betaproteobacteria</taxon>
        <taxon>Neisseriales</taxon>
        <taxon>Chromobacteriaceae</taxon>
        <taxon>Vogesella</taxon>
    </lineage>
</organism>
<evidence type="ECO:0000256" key="11">
    <source>
        <dbReference type="SAM" id="SignalP"/>
    </source>
</evidence>
<evidence type="ECO:0000313" key="13">
    <source>
        <dbReference type="EMBL" id="MFC3625535.1"/>
    </source>
</evidence>